<protein>
    <recommendedName>
        <fullName evidence="3">STAS/SEC14 domain-containing protein</fullName>
    </recommendedName>
</protein>
<evidence type="ECO:0000313" key="2">
    <source>
        <dbReference type="Proteomes" id="UP000032544"/>
    </source>
</evidence>
<comment type="caution">
    <text evidence="1">The sequence shown here is derived from an EMBL/GenBank/DDBJ whole genome shotgun (WGS) entry which is preliminary data.</text>
</comment>
<sequence length="141" mass="16399">MLSSSENLHIIESLRLIIVSHNNLLDQQSVERVITDLKSNPFFRKEYSILIDIRNANTQLNFAEIEDLSHFVFDNIDHTGLKKFAILASESLLNKAVQYVRSYKHSSKYQVFSALEPALHWLKVPQNRKTQIELKLAYLSR</sequence>
<keyword evidence="2" id="KW-1185">Reference proteome</keyword>
<reference evidence="1 2" key="1">
    <citation type="submission" date="2014-09" db="EMBL/GenBank/DDBJ databases">
        <title>Draft Genome Sequence of Draconibacterium sp. JN14CK-3.</title>
        <authorList>
            <person name="Dong C."/>
            <person name="Lai Q."/>
            <person name="Shao Z."/>
        </authorList>
    </citation>
    <scope>NUCLEOTIDE SEQUENCE [LARGE SCALE GENOMIC DNA]</scope>
    <source>
        <strain evidence="1 2">JN14CK-3</strain>
    </source>
</reference>
<gene>
    <name evidence="1" type="ORF">LH29_23730</name>
</gene>
<dbReference type="AlphaFoldDB" id="A0A0D8J4S4"/>
<name>A0A0D8J4S4_9BACT</name>
<proteinExistence type="predicted"/>
<dbReference type="Proteomes" id="UP000032544">
    <property type="component" value="Unassembled WGS sequence"/>
</dbReference>
<accession>A0A0D8J4S4</accession>
<evidence type="ECO:0008006" key="3">
    <source>
        <dbReference type="Google" id="ProtNLM"/>
    </source>
</evidence>
<evidence type="ECO:0000313" key="1">
    <source>
        <dbReference type="EMBL" id="KJF41744.1"/>
    </source>
</evidence>
<organism evidence="1 2">
    <name type="scientific">Draconibacterium sediminis</name>
    <dbReference type="NCBI Taxonomy" id="1544798"/>
    <lineage>
        <taxon>Bacteria</taxon>
        <taxon>Pseudomonadati</taxon>
        <taxon>Bacteroidota</taxon>
        <taxon>Bacteroidia</taxon>
        <taxon>Marinilabiliales</taxon>
        <taxon>Prolixibacteraceae</taxon>
        <taxon>Draconibacterium</taxon>
    </lineage>
</organism>
<dbReference type="EMBL" id="JRHC01000009">
    <property type="protein sequence ID" value="KJF41744.1"/>
    <property type="molecule type" value="Genomic_DNA"/>
</dbReference>